<feature type="binding site" evidence="3">
    <location>
        <begin position="8"/>
        <end position="15"/>
    </location>
    <ligand>
        <name>substrate</name>
    </ligand>
</feature>
<reference evidence="5 7" key="2">
    <citation type="submission" date="2021-05" db="EMBL/GenBank/DDBJ databases">
        <title>Complete Genome Sequence of Latilactobacillus sp. Strain WDN19, a High D-Aspartate-producing Lactic Acid Bacterium Isolated from a Japanese Pickle.</title>
        <authorList>
            <person name="Kajitani K."/>
            <person name="Takahashi S."/>
        </authorList>
    </citation>
    <scope>NUCLEOTIDE SEQUENCE [LARGE SCALE GENOMIC DNA]</scope>
    <source>
        <strain evidence="5 7">WDN19</strain>
    </source>
</reference>
<evidence type="ECO:0000313" key="7">
    <source>
        <dbReference type="Proteomes" id="UP000825100"/>
    </source>
</evidence>
<feature type="active site" description="Proton donor/acceptor" evidence="2">
    <location>
        <position position="86"/>
    </location>
</feature>
<evidence type="ECO:0000313" key="6">
    <source>
        <dbReference type="Proteomes" id="UP000199749"/>
    </source>
</evidence>
<dbReference type="Proteomes" id="UP000825100">
    <property type="component" value="Chromosome"/>
</dbReference>
<dbReference type="EMBL" id="CP022474">
    <property type="protein sequence ID" value="ASN59215.1"/>
    <property type="molecule type" value="Genomic_DNA"/>
</dbReference>
<dbReference type="CDD" id="cd07067">
    <property type="entry name" value="HP_PGM_like"/>
    <property type="match status" value="1"/>
</dbReference>
<dbReference type="Gene3D" id="3.40.50.1240">
    <property type="entry name" value="Phosphoglycerate mutase-like"/>
    <property type="match status" value="1"/>
</dbReference>
<dbReference type="SUPFAM" id="SSF53254">
    <property type="entry name" value="Phosphoglycerate mutase-like"/>
    <property type="match status" value="1"/>
</dbReference>
<dbReference type="InterPro" id="IPR029033">
    <property type="entry name" value="His_PPase_superfam"/>
</dbReference>
<reference evidence="4 6" key="1">
    <citation type="submission" date="2017-07" db="EMBL/GenBank/DDBJ databases">
        <title>Lactobacillus curvatus MRS6 whole genome.</title>
        <authorList>
            <person name="Jans C."/>
            <person name="Lagler S."/>
            <person name="Lacroix C."/>
            <person name="Meile L."/>
            <person name="Stevens M.J.A."/>
        </authorList>
    </citation>
    <scope>NUCLEOTIDE SEQUENCE [LARGE SCALE GENOMIC DNA]</scope>
    <source>
        <strain evidence="4 6">MRS6</strain>
    </source>
</reference>
<dbReference type="InterPro" id="IPR051695">
    <property type="entry name" value="Phosphoglycerate_Mutase"/>
</dbReference>
<dbReference type="PANTHER" id="PTHR46517:SF1">
    <property type="entry name" value="FRUCTOSE-2,6-BISPHOSPHATASE TIGAR"/>
    <property type="match status" value="1"/>
</dbReference>
<evidence type="ECO:0000256" key="3">
    <source>
        <dbReference type="PIRSR" id="PIRSR613078-2"/>
    </source>
</evidence>
<dbReference type="PANTHER" id="PTHR46517">
    <property type="entry name" value="FRUCTOSE-2,6-BISPHOSPHATASE TIGAR"/>
    <property type="match status" value="1"/>
</dbReference>
<sequence length="203" mass="22231">MTTFYFVRHGETMVNRAQCFNGGGTNSTLTEAGQAAAKRLGSLLADQSFDALLTSPLTRAVETMDAIVSQTNQSQPAIMVVDDLKEMALGDWEGQPGASLTNHPQYENYFHHPELFDAKQIHAESYQAVLERGMLAIKTAQTAYPDGDVLVVAHGIILLFVINTLLGIPFEEIRSQKMVANASLSVLKSNGTQFEKVVWNKTV</sequence>
<name>A0A1X7QML0_LATCU</name>
<dbReference type="InterPro" id="IPR013078">
    <property type="entry name" value="His_Pase_superF_clade-1"/>
</dbReference>
<evidence type="ECO:0000256" key="1">
    <source>
        <dbReference type="ARBA" id="ARBA00022801"/>
    </source>
</evidence>
<dbReference type="GO" id="GO:0004331">
    <property type="term" value="F:fructose-2,6-bisphosphate 2-phosphatase activity"/>
    <property type="evidence" value="ECO:0007669"/>
    <property type="project" value="TreeGrafter"/>
</dbReference>
<dbReference type="AlphaFoldDB" id="A0A1X7QML0"/>
<gene>
    <name evidence="4" type="ORF">CG419_00560</name>
    <name evidence="5" type="ORF">LTWDN19_13010</name>
</gene>
<evidence type="ECO:0000313" key="4">
    <source>
        <dbReference type="EMBL" id="ASN59215.1"/>
    </source>
</evidence>
<organism evidence="4 6">
    <name type="scientific">Latilactobacillus curvatus</name>
    <name type="common">Lactobacillus curvatus</name>
    <dbReference type="NCBI Taxonomy" id="28038"/>
    <lineage>
        <taxon>Bacteria</taxon>
        <taxon>Bacillati</taxon>
        <taxon>Bacillota</taxon>
        <taxon>Bacilli</taxon>
        <taxon>Lactobacillales</taxon>
        <taxon>Lactobacillaceae</taxon>
        <taxon>Latilactobacillus</taxon>
    </lineage>
</organism>
<keyword evidence="1" id="KW-0378">Hydrolase</keyword>
<dbReference type="GO" id="GO:0045820">
    <property type="term" value="P:negative regulation of glycolytic process"/>
    <property type="evidence" value="ECO:0007669"/>
    <property type="project" value="TreeGrafter"/>
</dbReference>
<dbReference type="GO" id="GO:0043456">
    <property type="term" value="P:regulation of pentose-phosphate shunt"/>
    <property type="evidence" value="ECO:0007669"/>
    <property type="project" value="TreeGrafter"/>
</dbReference>
<dbReference type="GO" id="GO:0005829">
    <property type="term" value="C:cytosol"/>
    <property type="evidence" value="ECO:0007669"/>
    <property type="project" value="TreeGrafter"/>
</dbReference>
<dbReference type="SMART" id="SM00855">
    <property type="entry name" value="PGAM"/>
    <property type="match status" value="1"/>
</dbReference>
<accession>A0A1X7QML0</accession>
<feature type="active site" description="Tele-phosphohistidine intermediate" evidence="2">
    <location>
        <position position="9"/>
    </location>
</feature>
<evidence type="ECO:0000256" key="2">
    <source>
        <dbReference type="PIRSR" id="PIRSR613078-1"/>
    </source>
</evidence>
<keyword evidence="7" id="KW-1185">Reference proteome</keyword>
<dbReference type="Pfam" id="PF00300">
    <property type="entry name" value="His_Phos_1"/>
    <property type="match status" value="1"/>
</dbReference>
<proteinExistence type="predicted"/>
<evidence type="ECO:0000313" key="5">
    <source>
        <dbReference type="EMBL" id="BCX30734.1"/>
    </source>
</evidence>
<feature type="binding site" evidence="3">
    <location>
        <position position="59"/>
    </location>
    <ligand>
        <name>substrate</name>
    </ligand>
</feature>
<dbReference type="Proteomes" id="UP000199749">
    <property type="component" value="Chromosome"/>
</dbReference>
<dbReference type="EMBL" id="AP024685">
    <property type="protein sequence ID" value="BCX30734.1"/>
    <property type="molecule type" value="Genomic_DNA"/>
</dbReference>
<dbReference type="RefSeq" id="WP_069467834.1">
    <property type="nucleotide sequence ID" value="NZ_AP024685.1"/>
</dbReference>
<protein>
    <submittedName>
        <fullName evidence="4">Histidine phosphatase family protein</fullName>
    </submittedName>
    <submittedName>
        <fullName evidence="5">Phosphoglycerate mutase</fullName>
    </submittedName>
</protein>